<evidence type="ECO:0000313" key="2">
    <source>
        <dbReference type="EMBL" id="TCP60916.1"/>
    </source>
</evidence>
<gene>
    <name evidence="2" type="ORF">EV663_10791</name>
</gene>
<dbReference type="EMBL" id="SLXU01000007">
    <property type="protein sequence ID" value="TCP60916.1"/>
    <property type="molecule type" value="Genomic_DNA"/>
</dbReference>
<feature type="repeat" description="TPR" evidence="1">
    <location>
        <begin position="111"/>
        <end position="144"/>
    </location>
</feature>
<evidence type="ECO:0000256" key="1">
    <source>
        <dbReference type="PROSITE-ProRule" id="PRU00339"/>
    </source>
</evidence>
<dbReference type="SMART" id="SM00028">
    <property type="entry name" value="TPR"/>
    <property type="match status" value="1"/>
</dbReference>
<sequence>MNNDMQRRSTPNRLSRTILFPAAFLTLVACMPSSRQAMSPEMQRGVVGQGIELLQQRRYEEAYRHLRGIDPMSTGDHTAHMAYAVAADMTGNFRTSDRIYAELGETYPERAVVLNNRGYSHMLRGELDKALVYLREAERLDPGNAVIRNNLDMLRSVGPTR</sequence>
<dbReference type="Pfam" id="PF00515">
    <property type="entry name" value="TPR_1"/>
    <property type="match status" value="1"/>
</dbReference>
<keyword evidence="3" id="KW-1185">Reference proteome</keyword>
<dbReference type="InterPro" id="IPR011990">
    <property type="entry name" value="TPR-like_helical_dom_sf"/>
</dbReference>
<keyword evidence="1" id="KW-0802">TPR repeat</keyword>
<dbReference type="PROSITE" id="PS51257">
    <property type="entry name" value="PROKAR_LIPOPROTEIN"/>
    <property type="match status" value="1"/>
</dbReference>
<accession>A0A4V2SW45</accession>
<dbReference type="Proteomes" id="UP000295050">
    <property type="component" value="Unassembled WGS sequence"/>
</dbReference>
<evidence type="ECO:0000313" key="3">
    <source>
        <dbReference type="Proteomes" id="UP000295050"/>
    </source>
</evidence>
<dbReference type="Gene3D" id="1.25.40.10">
    <property type="entry name" value="Tetratricopeptide repeat domain"/>
    <property type="match status" value="1"/>
</dbReference>
<dbReference type="PROSITE" id="PS50005">
    <property type="entry name" value="TPR"/>
    <property type="match status" value="1"/>
</dbReference>
<comment type="caution">
    <text evidence="2">The sequence shown here is derived from an EMBL/GenBank/DDBJ whole genome shotgun (WGS) entry which is preliminary data.</text>
</comment>
<protein>
    <submittedName>
        <fullName evidence="2">Tetratricopeptide repeat protein</fullName>
    </submittedName>
</protein>
<proteinExistence type="predicted"/>
<dbReference type="AlphaFoldDB" id="A0A4V2SW45"/>
<dbReference type="SUPFAM" id="SSF48452">
    <property type="entry name" value="TPR-like"/>
    <property type="match status" value="1"/>
</dbReference>
<name>A0A4V2SW45_9RHOB</name>
<reference evidence="2 3" key="1">
    <citation type="submission" date="2019-03" db="EMBL/GenBank/DDBJ databases">
        <title>Genomic Encyclopedia of Type Strains, Phase IV (KMG-IV): sequencing the most valuable type-strain genomes for metagenomic binning, comparative biology and taxonomic classification.</title>
        <authorList>
            <person name="Goeker M."/>
        </authorList>
    </citation>
    <scope>NUCLEOTIDE SEQUENCE [LARGE SCALE GENOMIC DNA]</scope>
    <source>
        <strain evidence="2 3">DSM 24766</strain>
    </source>
</reference>
<dbReference type="InterPro" id="IPR019734">
    <property type="entry name" value="TPR_rpt"/>
</dbReference>
<organism evidence="2 3">
    <name type="scientific">Rhodovulum bhavnagarense</name>
    <dbReference type="NCBI Taxonomy" id="992286"/>
    <lineage>
        <taxon>Bacteria</taxon>
        <taxon>Pseudomonadati</taxon>
        <taxon>Pseudomonadota</taxon>
        <taxon>Alphaproteobacteria</taxon>
        <taxon>Rhodobacterales</taxon>
        <taxon>Paracoccaceae</taxon>
        <taxon>Rhodovulum</taxon>
    </lineage>
</organism>